<dbReference type="RefSeq" id="WP_094784579.1">
    <property type="nucleotide sequence ID" value="NZ_BEDT01000002.1"/>
</dbReference>
<keyword evidence="3" id="KW-1185">Reference proteome</keyword>
<accession>A0A224WZS9</accession>
<organism evidence="2 3">
    <name type="scientific">Pseudolactococcus reticulitermitis</name>
    <dbReference type="NCBI Taxonomy" id="2025039"/>
    <lineage>
        <taxon>Bacteria</taxon>
        <taxon>Bacillati</taxon>
        <taxon>Bacillota</taxon>
        <taxon>Bacilli</taxon>
        <taxon>Lactobacillales</taxon>
        <taxon>Streptococcaceae</taxon>
        <taxon>Pseudolactococcus</taxon>
    </lineage>
</organism>
<dbReference type="Proteomes" id="UP000218689">
    <property type="component" value="Unassembled WGS sequence"/>
</dbReference>
<dbReference type="EMBL" id="BEDT01000002">
    <property type="protein sequence ID" value="GAX47537.1"/>
    <property type="molecule type" value="Genomic_DNA"/>
</dbReference>
<dbReference type="GO" id="GO:0033014">
    <property type="term" value="P:tetrapyrrole biosynthetic process"/>
    <property type="evidence" value="ECO:0007669"/>
    <property type="project" value="InterPro"/>
</dbReference>
<dbReference type="GO" id="GO:0004852">
    <property type="term" value="F:uroporphyrinogen-III synthase activity"/>
    <property type="evidence" value="ECO:0007669"/>
    <property type="project" value="InterPro"/>
</dbReference>
<gene>
    <name evidence="2" type="ORF">RsY01_1137</name>
</gene>
<name>A0A224WZS9_9LACT</name>
<dbReference type="AlphaFoldDB" id="A0A224WZS9"/>
<dbReference type="InterPro" id="IPR036108">
    <property type="entry name" value="4pyrrol_syn_uPrphyn_synt_sf"/>
</dbReference>
<comment type="caution">
    <text evidence="2">The sequence shown here is derived from an EMBL/GenBank/DDBJ whole genome shotgun (WGS) entry which is preliminary data.</text>
</comment>
<evidence type="ECO:0000313" key="2">
    <source>
        <dbReference type="EMBL" id="GAX47537.1"/>
    </source>
</evidence>
<dbReference type="Pfam" id="PF02602">
    <property type="entry name" value="HEM4"/>
    <property type="match status" value="1"/>
</dbReference>
<evidence type="ECO:0000313" key="3">
    <source>
        <dbReference type="Proteomes" id="UP000218689"/>
    </source>
</evidence>
<dbReference type="SUPFAM" id="SSF69618">
    <property type="entry name" value="HemD-like"/>
    <property type="match status" value="1"/>
</dbReference>
<dbReference type="Gene3D" id="3.40.50.10090">
    <property type="match status" value="1"/>
</dbReference>
<dbReference type="InterPro" id="IPR003754">
    <property type="entry name" value="4pyrrol_synth_uPrphyn_synth"/>
</dbReference>
<evidence type="ECO:0000259" key="1">
    <source>
        <dbReference type="Pfam" id="PF02602"/>
    </source>
</evidence>
<sequence length="199" mass="22946">MEKMIYTGIPRQFEKKRKHFAKRGFDLISVPLIQIIPRKFDLPSCDWVLLTSQSPLEFLPDDFLQDKKIAVIGKETATAIKGEVDFISTHANKIDFVQSFSDFKPTGICFYPKSNLADDYIEKNVPNVLSAVIYENCLPKNVVDQLTFQLTQNQVKHLYFSSPSTFQRFMSLNLVIDDLYFHADGATTRSYIDTVLKYR</sequence>
<reference evidence="3" key="1">
    <citation type="submission" date="2017-08" db="EMBL/GenBank/DDBJ databases">
        <title>Draft genome sequence of Lactococcus sp. strain Rs-Y01, isolated from the gut of the lower termite Reticulitermes speratus.</title>
        <authorList>
            <person name="Ohkuma M."/>
            <person name="Yuki M."/>
        </authorList>
    </citation>
    <scope>NUCLEOTIDE SEQUENCE [LARGE SCALE GENOMIC DNA]</scope>
    <source>
        <strain evidence="3">Rs-Y01</strain>
    </source>
</reference>
<dbReference type="OrthoDB" id="2181978at2"/>
<feature type="domain" description="Tetrapyrrole biosynthesis uroporphyrinogen III synthase" evidence="1">
    <location>
        <begin position="18"/>
        <end position="172"/>
    </location>
</feature>
<proteinExistence type="predicted"/>
<protein>
    <recommendedName>
        <fullName evidence="1">Tetrapyrrole biosynthesis uroporphyrinogen III synthase domain-containing protein</fullName>
    </recommendedName>
</protein>